<proteinExistence type="predicted"/>
<evidence type="ECO:0000313" key="3">
    <source>
        <dbReference type="Proteomes" id="UP000829196"/>
    </source>
</evidence>
<feature type="compositionally biased region" description="Polar residues" evidence="1">
    <location>
        <begin position="29"/>
        <end position="45"/>
    </location>
</feature>
<dbReference type="Proteomes" id="UP000829196">
    <property type="component" value="Unassembled WGS sequence"/>
</dbReference>
<evidence type="ECO:0000313" key="2">
    <source>
        <dbReference type="EMBL" id="KAI0515853.1"/>
    </source>
</evidence>
<comment type="caution">
    <text evidence="2">The sequence shown here is derived from an EMBL/GenBank/DDBJ whole genome shotgun (WGS) entry which is preliminary data.</text>
</comment>
<dbReference type="OrthoDB" id="1934825at2759"/>
<dbReference type="AlphaFoldDB" id="A0A8T3BR37"/>
<protein>
    <submittedName>
        <fullName evidence="2">Uncharacterized protein</fullName>
    </submittedName>
</protein>
<dbReference type="EMBL" id="JAGYWB010000007">
    <property type="protein sequence ID" value="KAI0515853.1"/>
    <property type="molecule type" value="Genomic_DNA"/>
</dbReference>
<feature type="region of interest" description="Disordered" evidence="1">
    <location>
        <begin position="20"/>
        <end position="45"/>
    </location>
</feature>
<gene>
    <name evidence="2" type="ORF">KFK09_008521</name>
</gene>
<organism evidence="2 3">
    <name type="scientific">Dendrobium nobile</name>
    <name type="common">Orchid</name>
    <dbReference type="NCBI Taxonomy" id="94219"/>
    <lineage>
        <taxon>Eukaryota</taxon>
        <taxon>Viridiplantae</taxon>
        <taxon>Streptophyta</taxon>
        <taxon>Embryophyta</taxon>
        <taxon>Tracheophyta</taxon>
        <taxon>Spermatophyta</taxon>
        <taxon>Magnoliopsida</taxon>
        <taxon>Liliopsida</taxon>
        <taxon>Asparagales</taxon>
        <taxon>Orchidaceae</taxon>
        <taxon>Epidendroideae</taxon>
        <taxon>Malaxideae</taxon>
        <taxon>Dendrobiinae</taxon>
        <taxon>Dendrobium</taxon>
    </lineage>
</organism>
<sequence length="120" mass="13193">MDEDDSVSCFDKDGEFENVLVPTKRSSRRNTPVPSKYNDSASPSLSDIGREQQLELAAEVLHLLHVGPTFSSFSSQNSCRRGGSSFSGLSPFGSSPLGFVWFVLRKSTQMTKKFAERGPN</sequence>
<name>A0A8T3BR37_DENNO</name>
<reference evidence="2" key="1">
    <citation type="journal article" date="2022" name="Front. Genet.">
        <title>Chromosome-Scale Assembly of the Dendrobium nobile Genome Provides Insights Into the Molecular Mechanism of the Biosynthesis of the Medicinal Active Ingredient of Dendrobium.</title>
        <authorList>
            <person name="Xu Q."/>
            <person name="Niu S.-C."/>
            <person name="Li K.-L."/>
            <person name="Zheng P.-J."/>
            <person name="Zhang X.-J."/>
            <person name="Jia Y."/>
            <person name="Liu Y."/>
            <person name="Niu Y.-X."/>
            <person name="Yu L.-H."/>
            <person name="Chen D.-F."/>
            <person name="Zhang G.-Q."/>
        </authorList>
    </citation>
    <scope>NUCLEOTIDE SEQUENCE</scope>
    <source>
        <tissue evidence="2">Leaf</tissue>
    </source>
</reference>
<accession>A0A8T3BR37</accession>
<evidence type="ECO:0000256" key="1">
    <source>
        <dbReference type="SAM" id="MobiDB-lite"/>
    </source>
</evidence>
<keyword evidence="3" id="KW-1185">Reference proteome</keyword>